<evidence type="ECO:0000256" key="2">
    <source>
        <dbReference type="SAM" id="Phobius"/>
    </source>
</evidence>
<keyword evidence="2" id="KW-0812">Transmembrane</keyword>
<feature type="compositionally biased region" description="Basic and acidic residues" evidence="1">
    <location>
        <begin position="358"/>
        <end position="373"/>
    </location>
</feature>
<feature type="region of interest" description="Disordered" evidence="1">
    <location>
        <begin position="910"/>
        <end position="937"/>
    </location>
</feature>
<feature type="region of interest" description="Disordered" evidence="1">
    <location>
        <begin position="581"/>
        <end position="649"/>
    </location>
</feature>
<feature type="region of interest" description="Disordered" evidence="1">
    <location>
        <begin position="336"/>
        <end position="394"/>
    </location>
</feature>
<feature type="non-terminal residue" evidence="4">
    <location>
        <position position="1"/>
    </location>
</feature>
<keyword evidence="2" id="KW-1133">Transmembrane helix</keyword>
<feature type="region of interest" description="Disordered" evidence="1">
    <location>
        <begin position="974"/>
        <end position="1003"/>
    </location>
</feature>
<feature type="region of interest" description="Disordered" evidence="1">
    <location>
        <begin position="721"/>
        <end position="775"/>
    </location>
</feature>
<sequence length="1383" mass="154080">QDYIYTGQPDGGGFIPYQQNHNQYINPSEIIPFRQAPAGFQPLDPPEGGSYLHPDLQTSDLPVHLRQSLPQYRFPSTPRTEQPINFQQTPYDQFSYQNQNTAERLISSPSAFQTQNPQNLRPTTLRPNYPHLFIKNHNRDPSKETFLGEITIDDPAQPPVQYDDFRSSKPYPEKSKEFNDVLEENGGNSIGGAGRPSFLNHRTRILAPDPSKESNKAEISEYFVDTNGEIYSSQNNLETTQSTVFSTQATSFDRKSVNRVKSKKTILTKRPKSVDIEPLLEEPLKYNFGANNDDEVEVIKSSNLSGHSQERFEDMLTKTVDPLDNAEYRSGDIFTSRENNERGNVGNNIQENESGEEIETKYENLTKDKEDPSRPWLLSEESTEPAEPLSIKMPVKPDPEIVTSVVTSKTVVNNTVVGSATPIPSTTSPVKTSTESSILLDNTTDAWVVIASVQTSRSVSGARYLPSSIVEQDTRVKLLNEHSMEENLNDTVNDSHVIDDDDEEFTTEYEDDLYETTTVAYLSKIRTSTESLNDKLDRVQSDLSSGLLTGGLGNNIAVIKEHVPEKGDMTMDDIKLTTTTKAPYPQVNIRKYSPNNRKATTRRPRPRPGLKAKKPFDPNQPQGDQPQKKPDDLASILPPGYKLNASDERSSKLLEDILSRVKPNKIENKVENKTEEASTELVQSISTTDSTSLLKNETQNTTPSAFESLFKNTKADDISKFLPPGYKIPNESQKSTTESSGMFKNTKSDAISKFLPPGYKLPKTEAKPSTTERSIFKNTKADDLAKFLPPGFKLHTDEGKSTTESSIFKNTKVDDLSKFLPPGYKLTKSSEEKTTEHSIFKNTKSDDILKFLPPGYKVPKSEEKPSTESSIFKNTKADDVSKFLPPGFKVPKYKSSTESSILKNTKADDVSKFLPPGYKSPKSSSESQAETVSEKGVNSQTVDISAFLPPGFKLPSSNNTVPTNLLPANFSNMAQPSSTTSKPAGKVVFPSRPGGPRKTTTRTTHKPVIDELPRNTPPTIHKGWPVRVTTEFTGWPTPSTTPISIEKLLEAAKAASTSTTRTVETTVSTTSTTTTTTTTTPKPTTPGICTEDCELAGTIKLVGGIKWVPELLDRNTKEWQVLANEVESQLDYVYSSSSLLNRWYRKIRIDGFSEGSVLVDYNVELNDLGRRVDTQEIKKLFHESLDDALSTFGSSNREGKAINESMKLEGKLALGSFVVDPAYTDFLVLPKRGYPTVGYAENDVLLPQWAIAVIVIGLASLLFVIIFGVTVLVNRQKNNKKKAPTPLTEGMLNELNKNHMGGFDNYGAEDLYNMEDVWNERAYEQKPPKKRSTGSIHNNSMSNLYDSWRSEWNGYYYNAYYGNPGSSQSGYNGRRRSDYDTNF</sequence>
<evidence type="ECO:0000313" key="5">
    <source>
        <dbReference type="Proteomes" id="UP001153636"/>
    </source>
</evidence>
<accession>A0A9P0D536</accession>
<organism evidence="4 5">
    <name type="scientific">Psylliodes chrysocephalus</name>
    <dbReference type="NCBI Taxonomy" id="3402493"/>
    <lineage>
        <taxon>Eukaryota</taxon>
        <taxon>Metazoa</taxon>
        <taxon>Ecdysozoa</taxon>
        <taxon>Arthropoda</taxon>
        <taxon>Hexapoda</taxon>
        <taxon>Insecta</taxon>
        <taxon>Pterygota</taxon>
        <taxon>Neoptera</taxon>
        <taxon>Endopterygota</taxon>
        <taxon>Coleoptera</taxon>
        <taxon>Polyphaga</taxon>
        <taxon>Cucujiformia</taxon>
        <taxon>Chrysomeloidea</taxon>
        <taxon>Chrysomelidae</taxon>
        <taxon>Galerucinae</taxon>
        <taxon>Alticini</taxon>
        <taxon>Psylliodes</taxon>
    </lineage>
</organism>
<dbReference type="EMBL" id="OV651820">
    <property type="protein sequence ID" value="CAH1114422.1"/>
    <property type="molecule type" value="Genomic_DNA"/>
</dbReference>
<name>A0A9P0D536_9CUCU</name>
<dbReference type="SUPFAM" id="SSF82671">
    <property type="entry name" value="SEA domain"/>
    <property type="match status" value="1"/>
</dbReference>
<evidence type="ECO:0000313" key="4">
    <source>
        <dbReference type="EMBL" id="CAH1114422.1"/>
    </source>
</evidence>
<dbReference type="InterPro" id="IPR036364">
    <property type="entry name" value="SEA_dom_sf"/>
</dbReference>
<feature type="compositionally biased region" description="Basic residues" evidence="1">
    <location>
        <begin position="599"/>
        <end position="613"/>
    </location>
</feature>
<dbReference type="OrthoDB" id="6162910at2759"/>
<proteinExistence type="predicted"/>
<keyword evidence="5" id="KW-1185">Reference proteome</keyword>
<dbReference type="Pfam" id="PF01390">
    <property type="entry name" value="SEA"/>
    <property type="match status" value="1"/>
</dbReference>
<keyword evidence="2" id="KW-0472">Membrane</keyword>
<feature type="compositionally biased region" description="Polar residues" evidence="1">
    <location>
        <begin position="921"/>
        <end position="937"/>
    </location>
</feature>
<dbReference type="InterPro" id="IPR000082">
    <property type="entry name" value="SEA_dom"/>
</dbReference>
<protein>
    <recommendedName>
        <fullName evidence="3">SEA domain-containing protein</fullName>
    </recommendedName>
</protein>
<feature type="compositionally biased region" description="Basic and acidic residues" evidence="1">
    <location>
        <begin position="163"/>
        <end position="173"/>
    </location>
</feature>
<feature type="compositionally biased region" description="Low complexity" evidence="1">
    <location>
        <begin position="1060"/>
        <end position="1082"/>
    </location>
</feature>
<dbReference type="Proteomes" id="UP001153636">
    <property type="component" value="Chromosome 8"/>
</dbReference>
<reference evidence="4" key="1">
    <citation type="submission" date="2022-01" db="EMBL/GenBank/DDBJ databases">
        <authorList>
            <person name="King R."/>
        </authorList>
    </citation>
    <scope>NUCLEOTIDE SEQUENCE</scope>
</reference>
<feature type="compositionally biased region" description="Polar residues" evidence="1">
    <location>
        <begin position="730"/>
        <end position="749"/>
    </location>
</feature>
<feature type="transmembrane region" description="Helical" evidence="2">
    <location>
        <begin position="1249"/>
        <end position="1273"/>
    </location>
</feature>
<feature type="region of interest" description="Disordered" evidence="1">
    <location>
        <begin position="1060"/>
        <end position="1083"/>
    </location>
</feature>
<feature type="domain" description="SEA" evidence="3">
    <location>
        <begin position="1091"/>
        <end position="1204"/>
    </location>
</feature>
<feature type="region of interest" description="Disordered" evidence="1">
    <location>
        <begin position="153"/>
        <end position="173"/>
    </location>
</feature>
<gene>
    <name evidence="4" type="ORF">PSYICH_LOCUS14717</name>
</gene>
<dbReference type="PROSITE" id="PS50024">
    <property type="entry name" value="SEA"/>
    <property type="match status" value="1"/>
</dbReference>
<evidence type="ECO:0000256" key="1">
    <source>
        <dbReference type="SAM" id="MobiDB-lite"/>
    </source>
</evidence>
<evidence type="ECO:0000259" key="3">
    <source>
        <dbReference type="PROSITE" id="PS50024"/>
    </source>
</evidence>